<evidence type="ECO:0000256" key="6">
    <source>
        <dbReference type="SAM" id="MobiDB-lite"/>
    </source>
</evidence>
<evidence type="ECO:0008006" key="10">
    <source>
        <dbReference type="Google" id="ProtNLM"/>
    </source>
</evidence>
<gene>
    <name evidence="8" type="ORF">OIDMADRAFT_61222</name>
</gene>
<feature type="transmembrane region" description="Helical" evidence="7">
    <location>
        <begin position="323"/>
        <end position="344"/>
    </location>
</feature>
<keyword evidence="2" id="KW-0813">Transport</keyword>
<evidence type="ECO:0000256" key="2">
    <source>
        <dbReference type="ARBA" id="ARBA00022448"/>
    </source>
</evidence>
<feature type="transmembrane region" description="Helical" evidence="7">
    <location>
        <begin position="217"/>
        <end position="238"/>
    </location>
</feature>
<reference evidence="9" key="2">
    <citation type="submission" date="2015-01" db="EMBL/GenBank/DDBJ databases">
        <title>Evolutionary Origins and Diversification of the Mycorrhizal Mutualists.</title>
        <authorList>
            <consortium name="DOE Joint Genome Institute"/>
            <consortium name="Mycorrhizal Genomics Consortium"/>
            <person name="Kohler A."/>
            <person name="Kuo A."/>
            <person name="Nagy L.G."/>
            <person name="Floudas D."/>
            <person name="Copeland A."/>
            <person name="Barry K.W."/>
            <person name="Cichocki N."/>
            <person name="Veneault-Fourrey C."/>
            <person name="LaButti K."/>
            <person name="Lindquist E.A."/>
            <person name="Lipzen A."/>
            <person name="Lundell T."/>
            <person name="Morin E."/>
            <person name="Murat C."/>
            <person name="Riley R."/>
            <person name="Ohm R."/>
            <person name="Sun H."/>
            <person name="Tunlid A."/>
            <person name="Henrissat B."/>
            <person name="Grigoriev I.V."/>
            <person name="Hibbett D.S."/>
            <person name="Martin F."/>
        </authorList>
    </citation>
    <scope>NUCLEOTIDE SEQUENCE [LARGE SCALE GENOMIC DNA]</scope>
    <source>
        <strain evidence="9">Zn</strain>
    </source>
</reference>
<dbReference type="HOGENOM" id="CLU_001265_0_5_1"/>
<proteinExistence type="predicted"/>
<feature type="transmembrane region" description="Helical" evidence="7">
    <location>
        <begin position="58"/>
        <end position="78"/>
    </location>
</feature>
<dbReference type="STRING" id="913774.A0A0C3GCR5"/>
<dbReference type="Proteomes" id="UP000054321">
    <property type="component" value="Unassembled WGS sequence"/>
</dbReference>
<evidence type="ECO:0000313" key="9">
    <source>
        <dbReference type="Proteomes" id="UP000054321"/>
    </source>
</evidence>
<feature type="transmembrane region" description="Helical" evidence="7">
    <location>
        <begin position="183"/>
        <end position="205"/>
    </location>
</feature>
<keyword evidence="5 7" id="KW-0472">Membrane</keyword>
<dbReference type="Gene3D" id="1.20.1250.20">
    <property type="entry name" value="MFS general substrate transporter like domains"/>
    <property type="match status" value="1"/>
</dbReference>
<feature type="transmembrane region" description="Helical" evidence="7">
    <location>
        <begin position="412"/>
        <end position="432"/>
    </location>
</feature>
<feature type="transmembrane region" description="Helical" evidence="7">
    <location>
        <begin position="444"/>
        <end position="466"/>
    </location>
</feature>
<dbReference type="EMBL" id="KN832892">
    <property type="protein sequence ID" value="KIM93955.1"/>
    <property type="molecule type" value="Genomic_DNA"/>
</dbReference>
<dbReference type="SUPFAM" id="SSF103473">
    <property type="entry name" value="MFS general substrate transporter"/>
    <property type="match status" value="1"/>
</dbReference>
<evidence type="ECO:0000256" key="4">
    <source>
        <dbReference type="ARBA" id="ARBA00022989"/>
    </source>
</evidence>
<evidence type="ECO:0000256" key="5">
    <source>
        <dbReference type="ARBA" id="ARBA00023136"/>
    </source>
</evidence>
<protein>
    <recommendedName>
        <fullName evidence="10">Major facilitator superfamily (MFS) profile domain-containing protein</fullName>
    </recommendedName>
</protein>
<dbReference type="PANTHER" id="PTHR43791">
    <property type="entry name" value="PERMEASE-RELATED"/>
    <property type="match status" value="1"/>
</dbReference>
<accession>A0A0C3GCR5</accession>
<evidence type="ECO:0000313" key="8">
    <source>
        <dbReference type="EMBL" id="KIM93955.1"/>
    </source>
</evidence>
<dbReference type="PANTHER" id="PTHR43791:SF81">
    <property type="entry name" value="TRANSPORTER, PUTATIVE (AFU_ORTHOLOGUE AFUA_7G01190)-RELATED"/>
    <property type="match status" value="1"/>
</dbReference>
<feature type="region of interest" description="Disordered" evidence="6">
    <location>
        <begin position="1"/>
        <end position="30"/>
    </location>
</feature>
<dbReference type="InParanoid" id="A0A0C3GCR5"/>
<keyword evidence="3 7" id="KW-0812">Transmembrane</keyword>
<feature type="transmembrane region" description="Helical" evidence="7">
    <location>
        <begin position="139"/>
        <end position="162"/>
    </location>
</feature>
<sequence>MATKPEFSQLDDTSNVERCEPASDEKRAMMPKSGVDDALQMALDSQEETWTEEEERKVLWKIDLVLIPLLFLGTVIGYSDGQAYGFAALFGLVEDLKLFTATVVDGQLVLDTSKYQLTSGITSVGGAAAQYLLLFPAQLLPAGIVYGSMLIYVGLTAILTIVCQNFAQIMALRWKTNEQPLRLGITIAGNAMGSLVGIGVDFGAVKIGGVYAASRWKWIYVILGSCGLFAGLVIMFLLPATPMKAWFLTPREKHIAVRRVMGNNTGVHTRKFKPRQAFSAFLDPQVYALCIFCFTFAFCNVATSSFGGFLITSFGYSQTRALLLFLPASAIAMFCIVLAGILGNRFPRHRIVVAIAFILPSLMGNIMLWKTSRDNKAALLAGLYISTTFYGSLVQHYSLLAANIGGHSKKTTVMGTITIMGALGGFSGPWAYKGSQTAQGYPDGQIATLSLFCASILAYIILWFYYTYCNKKKATLLMEHPELAADPMIAFMDMTDRENPAFQYAR</sequence>
<evidence type="ECO:0000256" key="1">
    <source>
        <dbReference type="ARBA" id="ARBA00004141"/>
    </source>
</evidence>
<feature type="compositionally biased region" description="Basic and acidic residues" evidence="6">
    <location>
        <begin position="15"/>
        <end position="28"/>
    </location>
</feature>
<dbReference type="AlphaFoldDB" id="A0A0C3GCR5"/>
<feature type="transmembrane region" description="Helical" evidence="7">
    <location>
        <begin position="351"/>
        <end position="369"/>
    </location>
</feature>
<organism evidence="8 9">
    <name type="scientific">Oidiodendron maius (strain Zn)</name>
    <dbReference type="NCBI Taxonomy" id="913774"/>
    <lineage>
        <taxon>Eukaryota</taxon>
        <taxon>Fungi</taxon>
        <taxon>Dikarya</taxon>
        <taxon>Ascomycota</taxon>
        <taxon>Pezizomycotina</taxon>
        <taxon>Leotiomycetes</taxon>
        <taxon>Leotiomycetes incertae sedis</taxon>
        <taxon>Myxotrichaceae</taxon>
        <taxon>Oidiodendron</taxon>
    </lineage>
</organism>
<dbReference type="GO" id="GO:0022857">
    <property type="term" value="F:transmembrane transporter activity"/>
    <property type="evidence" value="ECO:0007669"/>
    <property type="project" value="InterPro"/>
</dbReference>
<dbReference type="OrthoDB" id="1932925at2759"/>
<reference evidence="8 9" key="1">
    <citation type="submission" date="2014-04" db="EMBL/GenBank/DDBJ databases">
        <authorList>
            <consortium name="DOE Joint Genome Institute"/>
            <person name="Kuo A."/>
            <person name="Martino E."/>
            <person name="Perotto S."/>
            <person name="Kohler A."/>
            <person name="Nagy L.G."/>
            <person name="Floudas D."/>
            <person name="Copeland A."/>
            <person name="Barry K.W."/>
            <person name="Cichocki N."/>
            <person name="Veneault-Fourrey C."/>
            <person name="LaButti K."/>
            <person name="Lindquist E.A."/>
            <person name="Lipzen A."/>
            <person name="Lundell T."/>
            <person name="Morin E."/>
            <person name="Murat C."/>
            <person name="Sun H."/>
            <person name="Tunlid A."/>
            <person name="Henrissat B."/>
            <person name="Grigoriev I.V."/>
            <person name="Hibbett D.S."/>
            <person name="Martin F."/>
            <person name="Nordberg H.P."/>
            <person name="Cantor M.N."/>
            <person name="Hua S.X."/>
        </authorList>
    </citation>
    <scope>NUCLEOTIDE SEQUENCE [LARGE SCALE GENOMIC DNA]</scope>
    <source>
        <strain evidence="8 9">Zn</strain>
    </source>
</reference>
<keyword evidence="4 7" id="KW-1133">Transmembrane helix</keyword>
<dbReference type="InterPro" id="IPR036259">
    <property type="entry name" value="MFS_trans_sf"/>
</dbReference>
<name>A0A0C3GCR5_OIDMZ</name>
<evidence type="ECO:0000256" key="3">
    <source>
        <dbReference type="ARBA" id="ARBA00022692"/>
    </source>
</evidence>
<feature type="transmembrane region" description="Helical" evidence="7">
    <location>
        <begin position="381"/>
        <end position="400"/>
    </location>
</feature>
<dbReference type="InterPro" id="IPR011701">
    <property type="entry name" value="MFS"/>
</dbReference>
<evidence type="ECO:0000256" key="7">
    <source>
        <dbReference type="SAM" id="Phobius"/>
    </source>
</evidence>
<comment type="subcellular location">
    <subcellularLocation>
        <location evidence="1">Membrane</location>
        <topology evidence="1">Multi-pass membrane protein</topology>
    </subcellularLocation>
</comment>
<keyword evidence="9" id="KW-1185">Reference proteome</keyword>
<dbReference type="Pfam" id="PF07690">
    <property type="entry name" value="MFS_1"/>
    <property type="match status" value="1"/>
</dbReference>
<dbReference type="GO" id="GO:0016020">
    <property type="term" value="C:membrane"/>
    <property type="evidence" value="ECO:0007669"/>
    <property type="project" value="UniProtKB-SubCell"/>
</dbReference>
<feature type="transmembrane region" description="Helical" evidence="7">
    <location>
        <begin position="286"/>
        <end position="311"/>
    </location>
</feature>